<sequence>MRFAVEAARKVVARMRAAKKSSSLAIAAVDASPANEIQQHAVPSAKSPRGESPRATDSSAASAAGVTIRNLDEPEIDLIYSGESDNVSDSKATPHASGSSGEDTARARLTVSGERGGIMSEILGPSYSSDESLPHASPYDDRTRGDGGDAPMHHH</sequence>
<dbReference type="AlphaFoldDB" id="A0AAV1USP4"/>
<protein>
    <submittedName>
        <fullName evidence="2">Uncharacterized protein</fullName>
    </submittedName>
</protein>
<proteinExistence type="predicted"/>
<comment type="caution">
    <text evidence="2">The sequence shown here is derived from an EMBL/GenBank/DDBJ whole genome shotgun (WGS) entry which is preliminary data.</text>
</comment>
<reference evidence="2" key="1">
    <citation type="submission" date="2024-01" db="EMBL/GenBank/DDBJ databases">
        <authorList>
            <person name="Webb A."/>
        </authorList>
    </citation>
    <scope>NUCLEOTIDE SEQUENCE</scope>
    <source>
        <strain evidence="2">Pm1</strain>
    </source>
</reference>
<accession>A0AAV1USP4</accession>
<dbReference type="EMBL" id="CAKLBY020000225">
    <property type="protein sequence ID" value="CAK7936692.1"/>
    <property type="molecule type" value="Genomic_DNA"/>
</dbReference>
<evidence type="ECO:0000313" key="2">
    <source>
        <dbReference type="EMBL" id="CAK7936692.1"/>
    </source>
</evidence>
<name>A0AAV1USP4_9STRA</name>
<organism evidence="2 3">
    <name type="scientific">Peronospora matthiolae</name>
    <dbReference type="NCBI Taxonomy" id="2874970"/>
    <lineage>
        <taxon>Eukaryota</taxon>
        <taxon>Sar</taxon>
        <taxon>Stramenopiles</taxon>
        <taxon>Oomycota</taxon>
        <taxon>Peronosporomycetes</taxon>
        <taxon>Peronosporales</taxon>
        <taxon>Peronosporaceae</taxon>
        <taxon>Peronospora</taxon>
    </lineage>
</organism>
<evidence type="ECO:0000313" key="3">
    <source>
        <dbReference type="Proteomes" id="UP001162060"/>
    </source>
</evidence>
<gene>
    <name evidence="2" type="ORF">PM001_LOCUS21842</name>
</gene>
<evidence type="ECO:0000256" key="1">
    <source>
        <dbReference type="SAM" id="MobiDB-lite"/>
    </source>
</evidence>
<feature type="compositionally biased region" description="Polar residues" evidence="1">
    <location>
        <begin position="83"/>
        <end position="102"/>
    </location>
</feature>
<dbReference type="Proteomes" id="UP001162060">
    <property type="component" value="Unassembled WGS sequence"/>
</dbReference>
<feature type="region of interest" description="Disordered" evidence="1">
    <location>
        <begin position="30"/>
        <end position="155"/>
    </location>
</feature>
<feature type="compositionally biased region" description="Basic and acidic residues" evidence="1">
    <location>
        <begin position="138"/>
        <end position="147"/>
    </location>
</feature>